<sequence length="872" mass="94662">MGLDTGAVAEVWVRGSEPGWAVGSGCLVGERLLLTAAHVVTPSSTVQVRLLDEGVLRDARVVWLGELDAALVEITDPSFDPGWRAPARFGRLVSSVPSVPCEAVGFPEAMRFLEDPELLRRDSEHLAGHINTVARSKQNLLEILVDSGPDDQIGQISPWAGMSGAAVWSGDLLVGSVGWAPRGFGQSRLTAVPIEALAVEEGFRRAVTSATGRKVLCEPVELQDLVAPWFPAQGPQSPAALLRAEHEVVPFRGRERALQALLSWCKDPETCSSLLLTGPGGQGKTRLARRLCELLAEEDWVVGQIAEPTDVSTQHLLTLTRCTAPVLLVLDYVETRPEQAQQIVDYLVSHPPRCPVRLLLLARASGEWFTALRSASTAMSTTVRPEPLRVEAFTITATEREAAWQEALTALGNGLQLLDEVYTTVDLSARCTGARPPAFADSGSIQALTLHVAALAKLLSEQPEADLPPQRVLLAHERRYWQRVANRRDLDMDQIRPLAMAAAQLSGPAPRANALHILAQVPGLRGEMAEQDRRALAEWIRDLYPPPATGDAYWGSLQPDPLAEQYLIDSITSEPELAVHVLPACNPEQLRHALTLLSRAAARPGGKALMEALSLFVHAPHSKPEDLQRLYAVMPDQPQAFAELAAELATRLVTLRRTGKDRADLAGWLTNQASRLGSLGRPVDALKAATEAVDTYRQLAKDHPDVYLASLAGSLHNQSTYLSSLGRLEESVKAATEAVAIRRSLAEEHPNAYRPDLASSLTSQSNQLASLGRHRPSLEATIEAVGIYRHLAEEYPDAYLPGLAGSLHNQSLSHYSLGELEEALGSITEAIKIRRFLTAAGKEEFEPLLAESVQVQALLLNERDSRQGEGSH</sequence>
<dbReference type="Gene3D" id="3.40.50.300">
    <property type="entry name" value="P-loop containing nucleotide triphosphate hydrolases"/>
    <property type="match status" value="1"/>
</dbReference>
<dbReference type="OrthoDB" id="3218567at2"/>
<dbReference type="Gene3D" id="2.40.10.10">
    <property type="entry name" value="Trypsin-like serine proteases"/>
    <property type="match status" value="1"/>
</dbReference>
<dbReference type="InterPro" id="IPR027417">
    <property type="entry name" value="P-loop_NTPase"/>
</dbReference>
<keyword evidence="2" id="KW-1185">Reference proteome</keyword>
<dbReference type="InterPro" id="IPR011990">
    <property type="entry name" value="TPR-like_helical_dom_sf"/>
</dbReference>
<name>A0A561TQ51_9ACTN</name>
<gene>
    <name evidence="1" type="ORF">FHX78_116262</name>
</gene>
<dbReference type="Gene3D" id="1.25.40.10">
    <property type="entry name" value="Tetratricopeptide repeat domain"/>
    <property type="match status" value="2"/>
</dbReference>
<evidence type="ECO:0000313" key="1">
    <source>
        <dbReference type="EMBL" id="TWF89220.1"/>
    </source>
</evidence>
<dbReference type="Pfam" id="PF13374">
    <property type="entry name" value="TPR_10"/>
    <property type="match status" value="1"/>
</dbReference>
<dbReference type="InterPro" id="IPR009003">
    <property type="entry name" value="Peptidase_S1_PA"/>
</dbReference>
<dbReference type="Proteomes" id="UP000316603">
    <property type="component" value="Unassembled WGS sequence"/>
</dbReference>
<reference evidence="1 2" key="1">
    <citation type="submission" date="2019-06" db="EMBL/GenBank/DDBJ databases">
        <title>Sequencing the genomes of 1000 actinobacteria strains.</title>
        <authorList>
            <person name="Klenk H.-P."/>
        </authorList>
    </citation>
    <scope>NUCLEOTIDE SEQUENCE [LARGE SCALE GENOMIC DNA]</scope>
    <source>
        <strain evidence="1 2">DSM 41695</strain>
    </source>
</reference>
<proteinExistence type="predicted"/>
<organism evidence="1 2">
    <name type="scientific">Streptomyces capillispiralis</name>
    <dbReference type="NCBI Taxonomy" id="68182"/>
    <lineage>
        <taxon>Bacteria</taxon>
        <taxon>Bacillati</taxon>
        <taxon>Actinomycetota</taxon>
        <taxon>Actinomycetes</taxon>
        <taxon>Kitasatosporales</taxon>
        <taxon>Streptomycetaceae</taxon>
        <taxon>Streptomyces</taxon>
    </lineage>
</organism>
<comment type="caution">
    <text evidence="1">The sequence shown here is derived from an EMBL/GenBank/DDBJ whole genome shotgun (WGS) entry which is preliminary data.</text>
</comment>
<dbReference type="Pfam" id="PF13365">
    <property type="entry name" value="Trypsin_2"/>
    <property type="match status" value="1"/>
</dbReference>
<dbReference type="InterPro" id="IPR043504">
    <property type="entry name" value="Peptidase_S1_PA_chymotrypsin"/>
</dbReference>
<dbReference type="EMBL" id="VIWV01000001">
    <property type="protein sequence ID" value="TWF89220.1"/>
    <property type="molecule type" value="Genomic_DNA"/>
</dbReference>
<dbReference type="SUPFAM" id="SSF48452">
    <property type="entry name" value="TPR-like"/>
    <property type="match status" value="1"/>
</dbReference>
<protein>
    <submittedName>
        <fullName evidence="1">Tetratricopeptide repeat protein</fullName>
    </submittedName>
</protein>
<evidence type="ECO:0000313" key="2">
    <source>
        <dbReference type="Proteomes" id="UP000316603"/>
    </source>
</evidence>
<dbReference type="AlphaFoldDB" id="A0A561TQ51"/>
<dbReference type="SUPFAM" id="SSF52540">
    <property type="entry name" value="P-loop containing nucleoside triphosphate hydrolases"/>
    <property type="match status" value="1"/>
</dbReference>
<dbReference type="SUPFAM" id="SSF50494">
    <property type="entry name" value="Trypsin-like serine proteases"/>
    <property type="match status" value="1"/>
</dbReference>
<accession>A0A561TQ51</accession>